<gene>
    <name evidence="1" type="ORF">HKB35_18245</name>
</gene>
<evidence type="ECO:0000313" key="2">
    <source>
        <dbReference type="Proteomes" id="UP000565155"/>
    </source>
</evidence>
<accession>A0A7Y0MY99</accession>
<dbReference type="Proteomes" id="UP000565155">
    <property type="component" value="Unassembled WGS sequence"/>
</dbReference>
<dbReference type="EMBL" id="JABCMA010000025">
    <property type="protein sequence ID" value="NMR75559.1"/>
    <property type="molecule type" value="Genomic_DNA"/>
</dbReference>
<protein>
    <submittedName>
        <fullName evidence="1">Uncharacterized protein</fullName>
    </submittedName>
</protein>
<reference evidence="1 2" key="1">
    <citation type="submission" date="2020-04" db="EMBL/GenBank/DDBJ databases">
        <title>Whole-genome sequencing of Vibrio spp. from China reveals different genetic environments of blaCTX-M-14 among diverse lineages.</title>
        <authorList>
            <person name="Zheng Z."/>
            <person name="Ye L."/>
            <person name="Chen S."/>
        </authorList>
    </citation>
    <scope>NUCLEOTIDE SEQUENCE [LARGE SCALE GENOMIC DNA]</scope>
    <source>
        <strain evidence="1 2">Vb1636</strain>
    </source>
</reference>
<dbReference type="AlphaFoldDB" id="A0A7Y0MY99"/>
<name>A0A7Y0MY99_VIBAL</name>
<proteinExistence type="predicted"/>
<comment type="caution">
    <text evidence="1">The sequence shown here is derived from an EMBL/GenBank/DDBJ whole genome shotgun (WGS) entry which is preliminary data.</text>
</comment>
<evidence type="ECO:0000313" key="1">
    <source>
        <dbReference type="EMBL" id="NMR75559.1"/>
    </source>
</evidence>
<organism evidence="1 2">
    <name type="scientific">Vibrio alginolyticus</name>
    <dbReference type="NCBI Taxonomy" id="663"/>
    <lineage>
        <taxon>Bacteria</taxon>
        <taxon>Pseudomonadati</taxon>
        <taxon>Pseudomonadota</taxon>
        <taxon>Gammaproteobacteria</taxon>
        <taxon>Vibrionales</taxon>
        <taxon>Vibrionaceae</taxon>
        <taxon>Vibrio</taxon>
    </lineage>
</organism>
<dbReference type="RefSeq" id="WP_161607486.1">
    <property type="nucleotide sequence ID" value="NZ_JABCMA010000025.1"/>
</dbReference>
<sequence>MTEQHCGTRLVKGLSFKFDEENKRVHLSPSFYFDHLRNVRESVRRKLDERMSGAPDSVLKSFPKLFNSVLADERLMTFSQKCSEVLSKPCESREDARQQMGNIASELANQCNKQVAKVLRAENDILKSKNASLEGQPSPIELIAMVLESMRSKARKVHNPEVSTIH</sequence>